<dbReference type="Gene3D" id="2.170.270.10">
    <property type="entry name" value="SET domain"/>
    <property type="match status" value="1"/>
</dbReference>
<dbReference type="SMART" id="SM00317">
    <property type="entry name" value="SET"/>
    <property type="match status" value="1"/>
</dbReference>
<sequence>MVIAETDSRFEVRPSGVPGAGAGLFARVDLPAGAELEVVGVLVERDSPPDFCSHFADCHKFRVGEKWLLVPLGFGGMVNHSDAPNTTHHVRGDRVFLRTLRPVAAGEELFLCYAPAARTRMGLI</sequence>
<dbReference type="Proteomes" id="UP000503447">
    <property type="component" value="Chromosome"/>
</dbReference>
<organism evidence="2 3">
    <name type="scientific">Frigoriglobus tundricola</name>
    <dbReference type="NCBI Taxonomy" id="2774151"/>
    <lineage>
        <taxon>Bacteria</taxon>
        <taxon>Pseudomonadati</taxon>
        <taxon>Planctomycetota</taxon>
        <taxon>Planctomycetia</taxon>
        <taxon>Gemmatales</taxon>
        <taxon>Gemmataceae</taxon>
        <taxon>Frigoriglobus</taxon>
    </lineage>
</organism>
<dbReference type="InterPro" id="IPR001214">
    <property type="entry name" value="SET_dom"/>
</dbReference>
<dbReference type="KEGG" id="ftj:FTUN_3198"/>
<name>A0A6M5YQ66_9BACT</name>
<dbReference type="SUPFAM" id="SSF82199">
    <property type="entry name" value="SET domain"/>
    <property type="match status" value="1"/>
</dbReference>
<dbReference type="Pfam" id="PF00856">
    <property type="entry name" value="SET"/>
    <property type="match status" value="1"/>
</dbReference>
<evidence type="ECO:0000313" key="2">
    <source>
        <dbReference type="EMBL" id="QJW95644.1"/>
    </source>
</evidence>
<dbReference type="InterPro" id="IPR050869">
    <property type="entry name" value="H3K4_H4K5_MeTrfase"/>
</dbReference>
<evidence type="ECO:0000259" key="1">
    <source>
        <dbReference type="PROSITE" id="PS50280"/>
    </source>
</evidence>
<protein>
    <recommendedName>
        <fullName evidence="1">SET domain-containing protein</fullName>
    </recommendedName>
</protein>
<dbReference type="PANTHER" id="PTHR12197">
    <property type="entry name" value="HISTONE-LYSINE N-METHYLTRANSFERASE SMYD"/>
    <property type="match status" value="1"/>
</dbReference>
<accession>A0A6M5YQ66</accession>
<feature type="domain" description="SET" evidence="1">
    <location>
        <begin position="8"/>
        <end position="114"/>
    </location>
</feature>
<reference evidence="3" key="1">
    <citation type="submission" date="2020-05" db="EMBL/GenBank/DDBJ databases">
        <title>Frigoriglobus tundricola gen. nov., sp. nov., a psychrotolerant cellulolytic planctomycete of the family Gemmataceae with two divergent copies of 16S rRNA gene.</title>
        <authorList>
            <person name="Kulichevskaya I.S."/>
            <person name="Ivanova A.A."/>
            <person name="Naumoff D.G."/>
            <person name="Beletsky A.V."/>
            <person name="Rijpstra W.I.C."/>
            <person name="Sinninghe Damste J.S."/>
            <person name="Mardanov A.V."/>
            <person name="Ravin N.V."/>
            <person name="Dedysh S.N."/>
        </authorList>
    </citation>
    <scope>NUCLEOTIDE SEQUENCE [LARGE SCALE GENOMIC DNA]</scope>
    <source>
        <strain evidence="3">PL17</strain>
    </source>
</reference>
<proteinExistence type="predicted"/>
<dbReference type="AlphaFoldDB" id="A0A6M5YQ66"/>
<gene>
    <name evidence="2" type="ORF">FTUN_3198</name>
</gene>
<dbReference type="PROSITE" id="PS50280">
    <property type="entry name" value="SET"/>
    <property type="match status" value="1"/>
</dbReference>
<dbReference type="InterPro" id="IPR046341">
    <property type="entry name" value="SET_dom_sf"/>
</dbReference>
<keyword evidence="3" id="KW-1185">Reference proteome</keyword>
<dbReference type="EMBL" id="CP053452">
    <property type="protein sequence ID" value="QJW95644.1"/>
    <property type="molecule type" value="Genomic_DNA"/>
</dbReference>
<dbReference type="PANTHER" id="PTHR12197:SF251">
    <property type="entry name" value="EG:BACR7C10.4 PROTEIN"/>
    <property type="match status" value="1"/>
</dbReference>
<evidence type="ECO:0000313" key="3">
    <source>
        <dbReference type="Proteomes" id="UP000503447"/>
    </source>
</evidence>